<dbReference type="Pfam" id="PF01423">
    <property type="entry name" value="LSM"/>
    <property type="match status" value="1"/>
</dbReference>
<dbReference type="AlphaFoldDB" id="A0A9N8ZZB3"/>
<feature type="non-terminal residue" evidence="2">
    <location>
        <position position="65"/>
    </location>
</feature>
<dbReference type="InterPro" id="IPR001163">
    <property type="entry name" value="Sm_dom_euk/arc"/>
</dbReference>
<proteinExistence type="predicted"/>
<organism evidence="2 3">
    <name type="scientific">Paraglomus brasilianum</name>
    <dbReference type="NCBI Taxonomy" id="144538"/>
    <lineage>
        <taxon>Eukaryota</taxon>
        <taxon>Fungi</taxon>
        <taxon>Fungi incertae sedis</taxon>
        <taxon>Mucoromycota</taxon>
        <taxon>Glomeromycotina</taxon>
        <taxon>Glomeromycetes</taxon>
        <taxon>Paraglomerales</taxon>
        <taxon>Paraglomeraceae</taxon>
        <taxon>Paraglomus</taxon>
    </lineage>
</organism>
<dbReference type="EMBL" id="CAJVPI010000273">
    <property type="protein sequence ID" value="CAG8511800.1"/>
    <property type="molecule type" value="Genomic_DNA"/>
</dbReference>
<comment type="caution">
    <text evidence="2">The sequence shown here is derived from an EMBL/GenBank/DDBJ whole genome shotgun (WGS) entry which is preliminary data.</text>
</comment>
<keyword evidence="3" id="KW-1185">Reference proteome</keyword>
<reference evidence="2" key="1">
    <citation type="submission" date="2021-06" db="EMBL/GenBank/DDBJ databases">
        <authorList>
            <person name="Kallberg Y."/>
            <person name="Tangrot J."/>
            <person name="Rosling A."/>
        </authorList>
    </citation>
    <scope>NUCLEOTIDE SEQUENCE</scope>
    <source>
        <strain evidence="2">BR232B</strain>
    </source>
</reference>
<evidence type="ECO:0000259" key="1">
    <source>
        <dbReference type="Pfam" id="PF01423"/>
    </source>
</evidence>
<dbReference type="InterPro" id="IPR010920">
    <property type="entry name" value="LSM_dom_sf"/>
</dbReference>
<feature type="domain" description="Sm" evidence="1">
    <location>
        <begin position="5"/>
        <end position="50"/>
    </location>
</feature>
<dbReference type="PANTHER" id="PTHR10701">
    <property type="entry name" value="SMALL NUCLEAR RIBONUCLEOPROTEIN-ASSOCIATED PROTEIN B AND N"/>
    <property type="match status" value="1"/>
</dbReference>
<protein>
    <submittedName>
        <fullName evidence="2">7833_t:CDS:1</fullName>
    </submittedName>
</protein>
<dbReference type="GO" id="GO:0031417">
    <property type="term" value="C:NatC complex"/>
    <property type="evidence" value="ECO:0007669"/>
    <property type="project" value="InterPro"/>
</dbReference>
<dbReference type="PANTHER" id="PTHR10701:SF5">
    <property type="entry name" value="N-ALPHA-ACETYLTRANSFERASE 38, NATC AUXILIARY SUBUNIT"/>
    <property type="match status" value="1"/>
</dbReference>
<dbReference type="Proteomes" id="UP000789739">
    <property type="component" value="Unassembled WGS sequence"/>
</dbReference>
<sequence length="65" mass="7480">AKIAVSDGRIFFGTFVCVDKYKNMILAHTDEYRDDEKRFVGLVMIPGKHLVKAEIEDLDVSEEYI</sequence>
<evidence type="ECO:0000313" key="2">
    <source>
        <dbReference type="EMBL" id="CAG8511800.1"/>
    </source>
</evidence>
<dbReference type="Gene3D" id="2.30.30.100">
    <property type="match status" value="1"/>
</dbReference>
<evidence type="ECO:0000313" key="3">
    <source>
        <dbReference type="Proteomes" id="UP000789739"/>
    </source>
</evidence>
<dbReference type="CDD" id="cd06168">
    <property type="entry name" value="LSMD1"/>
    <property type="match status" value="1"/>
</dbReference>
<dbReference type="InterPro" id="IPR034110">
    <property type="entry name" value="LSMD1_Sm"/>
</dbReference>
<dbReference type="OrthoDB" id="368909at2759"/>
<dbReference type="SUPFAM" id="SSF50182">
    <property type="entry name" value="Sm-like ribonucleoproteins"/>
    <property type="match status" value="1"/>
</dbReference>
<accession>A0A9N8ZZB3</accession>
<gene>
    <name evidence="2" type="ORF">PBRASI_LOCUS3151</name>
</gene>
<dbReference type="InterPro" id="IPR050914">
    <property type="entry name" value="snRNP_SmB/NAA38-like"/>
</dbReference>
<name>A0A9N8ZZB3_9GLOM</name>